<evidence type="ECO:0000259" key="2">
    <source>
        <dbReference type="SMART" id="SM00363"/>
    </source>
</evidence>
<keyword evidence="4" id="KW-1185">Reference proteome</keyword>
<dbReference type="OrthoDB" id="9797176at2"/>
<dbReference type="GO" id="GO:0003723">
    <property type="term" value="F:RNA binding"/>
    <property type="evidence" value="ECO:0007669"/>
    <property type="project" value="UniProtKB-KW"/>
</dbReference>
<dbReference type="PROSITE" id="PS50889">
    <property type="entry name" value="S4"/>
    <property type="match status" value="1"/>
</dbReference>
<dbReference type="Gene3D" id="3.10.290.10">
    <property type="entry name" value="RNA-binding S4 domain"/>
    <property type="match status" value="1"/>
</dbReference>
<dbReference type="EMBL" id="CP013264">
    <property type="protein sequence ID" value="ALR22102.1"/>
    <property type="molecule type" value="Genomic_DNA"/>
</dbReference>
<dbReference type="Proteomes" id="UP000056968">
    <property type="component" value="Chromosome"/>
</dbReference>
<evidence type="ECO:0000313" key="4">
    <source>
        <dbReference type="Proteomes" id="UP000056968"/>
    </source>
</evidence>
<organism evidence="3 4">
    <name type="scientific">Sphingobium baderi</name>
    <dbReference type="NCBI Taxonomy" id="1332080"/>
    <lineage>
        <taxon>Bacteria</taxon>
        <taxon>Pseudomonadati</taxon>
        <taxon>Pseudomonadota</taxon>
        <taxon>Alphaproteobacteria</taxon>
        <taxon>Sphingomonadales</taxon>
        <taxon>Sphingomonadaceae</taxon>
        <taxon>Sphingobium</taxon>
    </lineage>
</organism>
<evidence type="ECO:0000313" key="3">
    <source>
        <dbReference type="EMBL" id="ALR22102.1"/>
    </source>
</evidence>
<dbReference type="CDD" id="cd00165">
    <property type="entry name" value="S4"/>
    <property type="match status" value="1"/>
</dbReference>
<dbReference type="RefSeq" id="WP_062067864.1">
    <property type="nucleotide sequence ID" value="NZ_CP013264.1"/>
</dbReference>
<gene>
    <name evidence="3" type="ORF">ATN00_19095</name>
</gene>
<keyword evidence="1" id="KW-0694">RNA-binding</keyword>
<name>A0A0S3F330_9SPHN</name>
<accession>A0A0S3F330</accession>
<dbReference type="InterPro" id="IPR036986">
    <property type="entry name" value="S4_RNA-bd_sf"/>
</dbReference>
<dbReference type="SMART" id="SM00363">
    <property type="entry name" value="S4"/>
    <property type="match status" value="1"/>
</dbReference>
<dbReference type="Pfam" id="PF01479">
    <property type="entry name" value="S4"/>
    <property type="match status" value="1"/>
</dbReference>
<protein>
    <submittedName>
        <fullName evidence="3">RNA-binding protein</fullName>
    </submittedName>
</protein>
<dbReference type="AlphaFoldDB" id="A0A0S3F330"/>
<dbReference type="KEGG" id="sbd:ATN00_19095"/>
<dbReference type="SUPFAM" id="SSF55174">
    <property type="entry name" value="Alpha-L RNA-binding motif"/>
    <property type="match status" value="1"/>
</dbReference>
<dbReference type="STRING" id="1332080.ATN00_19095"/>
<feature type="domain" description="RNA-binding S4" evidence="2">
    <location>
        <begin position="14"/>
        <end position="80"/>
    </location>
</feature>
<sequence>MADAGHGLTHGPALRIDKFLWFTRLAKSRSIAQKVAEDGHIRVNGRRIERSHTPVRPGDLITFPHPGGVRVVRVIQLPGRRGPASEAQCCYEELKLGH</sequence>
<dbReference type="InterPro" id="IPR002942">
    <property type="entry name" value="S4_RNA-bd"/>
</dbReference>
<reference evidence="3 4" key="1">
    <citation type="submission" date="2015-11" db="EMBL/GenBank/DDBJ databases">
        <title>A Two-component Flavoprotein Monooxygenase System MeaXY Responsible for para-Hydroxylation of 2-Methyl-6-ethylaniline and 2,6-Diethylaniline in Sphingobium baderi DE-13.</title>
        <authorList>
            <person name="Cheng M."/>
            <person name="Meng Q."/>
            <person name="Yang Y."/>
            <person name="Chu C."/>
            <person name="Yan X."/>
            <person name="He J."/>
            <person name="Li S."/>
        </authorList>
    </citation>
    <scope>NUCLEOTIDE SEQUENCE [LARGE SCALE GENOMIC DNA]</scope>
    <source>
        <strain evidence="3 4">DE-13</strain>
    </source>
</reference>
<proteinExistence type="predicted"/>
<evidence type="ECO:0000256" key="1">
    <source>
        <dbReference type="PROSITE-ProRule" id="PRU00182"/>
    </source>
</evidence>